<dbReference type="GO" id="GO:0016853">
    <property type="term" value="F:isomerase activity"/>
    <property type="evidence" value="ECO:0007669"/>
    <property type="project" value="UniProtKB-KW"/>
</dbReference>
<keyword evidence="4" id="KW-1185">Reference proteome</keyword>
<name>A0ABU5N5G6_9MICO</name>
<dbReference type="CDD" id="cd00311">
    <property type="entry name" value="TIM"/>
    <property type="match status" value="1"/>
</dbReference>
<sequence length="247" mass="26304">MLAPQVLGVGLKMYLDHGRTLRWVERLRDAVTGHPALTEGSTTLFVLPTFPSLTESRRLLAHTSVALGAQDLAAEDSGAFTGEVSGVELREVGCEFVEIAHAERRTLFGEDDALIARKYDAARRNGLVPVVCVGEAAPGDPEVAAEECLRQLDAIVGTTAPGPPMVVAYEPVWAIGAARPASITHVRHVCTRLRTRIDPDLARVIYGGSARPGMLPALRGAADGLFLGRAAHDVEAVVRVLDECLSA</sequence>
<keyword evidence="1 2" id="KW-0413">Isomerase</keyword>
<dbReference type="EC" id="5.3.1.1" evidence="2"/>
<comment type="pathway">
    <text evidence="2">Carbohydrate degradation; glycolysis; D-glyceraldehyde 3-phosphate from glycerone phosphate: step 1/1.</text>
</comment>
<evidence type="ECO:0000256" key="2">
    <source>
        <dbReference type="RuleBase" id="RU363013"/>
    </source>
</evidence>
<keyword evidence="2" id="KW-0963">Cytoplasm</keyword>
<gene>
    <name evidence="3" type="ORF">R2Q92_05680</name>
</gene>
<dbReference type="InterPro" id="IPR035990">
    <property type="entry name" value="TIM_sf"/>
</dbReference>
<dbReference type="Proteomes" id="UP001291912">
    <property type="component" value="Unassembled WGS sequence"/>
</dbReference>
<dbReference type="Pfam" id="PF00121">
    <property type="entry name" value="TIM"/>
    <property type="match status" value="1"/>
</dbReference>
<dbReference type="InterPro" id="IPR000652">
    <property type="entry name" value="Triosephosphate_isomerase"/>
</dbReference>
<dbReference type="Gene3D" id="3.20.20.70">
    <property type="entry name" value="Aldolase class I"/>
    <property type="match status" value="1"/>
</dbReference>
<evidence type="ECO:0000313" key="4">
    <source>
        <dbReference type="Proteomes" id="UP001291912"/>
    </source>
</evidence>
<proteinExistence type="inferred from homology"/>
<comment type="subcellular location">
    <subcellularLocation>
        <location evidence="2">Cytoplasm</location>
    </subcellularLocation>
</comment>
<dbReference type="PANTHER" id="PTHR21139:SF2">
    <property type="entry name" value="TRIOSEPHOSPHATE ISOMERASE"/>
    <property type="match status" value="1"/>
</dbReference>
<comment type="pathway">
    <text evidence="2">Carbohydrate biosynthesis; gluconeogenesis.</text>
</comment>
<evidence type="ECO:0000313" key="3">
    <source>
        <dbReference type="EMBL" id="MDZ8161321.1"/>
    </source>
</evidence>
<dbReference type="EMBL" id="JAWJYN010000001">
    <property type="protein sequence ID" value="MDZ8161321.1"/>
    <property type="molecule type" value="Genomic_DNA"/>
</dbReference>
<dbReference type="SUPFAM" id="SSF51351">
    <property type="entry name" value="Triosephosphate isomerase (TIM)"/>
    <property type="match status" value="1"/>
</dbReference>
<comment type="subunit">
    <text evidence="2">Homodimer.</text>
</comment>
<organism evidence="3 4">
    <name type="scientific">Microbacterium aquimaris</name>
    <dbReference type="NCBI Taxonomy" id="459816"/>
    <lineage>
        <taxon>Bacteria</taxon>
        <taxon>Bacillati</taxon>
        <taxon>Actinomycetota</taxon>
        <taxon>Actinomycetes</taxon>
        <taxon>Micrococcales</taxon>
        <taxon>Microbacteriaceae</taxon>
        <taxon>Microbacterium</taxon>
    </lineage>
</organism>
<dbReference type="PROSITE" id="PS51440">
    <property type="entry name" value="TIM_2"/>
    <property type="match status" value="1"/>
</dbReference>
<accession>A0ABU5N5G6</accession>
<dbReference type="InterPro" id="IPR013785">
    <property type="entry name" value="Aldolase_TIM"/>
</dbReference>
<dbReference type="PANTHER" id="PTHR21139">
    <property type="entry name" value="TRIOSEPHOSPHATE ISOMERASE"/>
    <property type="match status" value="1"/>
</dbReference>
<comment type="caution">
    <text evidence="3">The sequence shown here is derived from an EMBL/GenBank/DDBJ whole genome shotgun (WGS) entry which is preliminary data.</text>
</comment>
<comment type="catalytic activity">
    <reaction evidence="2">
        <text>D-glyceraldehyde 3-phosphate = dihydroxyacetone phosphate</text>
        <dbReference type="Rhea" id="RHEA:18585"/>
        <dbReference type="ChEBI" id="CHEBI:57642"/>
        <dbReference type="ChEBI" id="CHEBI:59776"/>
        <dbReference type="EC" id="5.3.1.1"/>
    </reaction>
</comment>
<comment type="similarity">
    <text evidence="2">Belongs to the triosephosphate isomerase family.</text>
</comment>
<reference evidence="3 4" key="1">
    <citation type="submission" date="2023-10" db="EMBL/GenBank/DDBJ databases">
        <title>Microbacterium xanthum sp. nov., isolated from seaweed.</title>
        <authorList>
            <person name="Lee S.D."/>
        </authorList>
    </citation>
    <scope>NUCLEOTIDE SEQUENCE [LARGE SCALE GENOMIC DNA]</scope>
    <source>
        <strain evidence="3 4">KCTC 19124</strain>
    </source>
</reference>
<protein>
    <recommendedName>
        <fullName evidence="2">Triosephosphate isomerase</fullName>
        <ecNumber evidence="2">5.3.1.1</ecNumber>
    </recommendedName>
</protein>
<evidence type="ECO:0000256" key="1">
    <source>
        <dbReference type="ARBA" id="ARBA00023235"/>
    </source>
</evidence>
<dbReference type="RefSeq" id="WP_194424277.1">
    <property type="nucleotide sequence ID" value="NZ_BAAAPT010000001.1"/>
</dbReference>
<keyword evidence="2" id="KW-0312">Gluconeogenesis</keyword>
<keyword evidence="2" id="KW-0324">Glycolysis</keyword>